<organism evidence="2 3">
    <name type="scientific">Bacillus thuringiensis</name>
    <dbReference type="NCBI Taxonomy" id="1428"/>
    <lineage>
        <taxon>Bacteria</taxon>
        <taxon>Bacillati</taxon>
        <taxon>Bacillota</taxon>
        <taxon>Bacilli</taxon>
        <taxon>Bacillales</taxon>
        <taxon>Bacillaceae</taxon>
        <taxon>Bacillus</taxon>
        <taxon>Bacillus cereus group</taxon>
    </lineage>
</organism>
<feature type="region of interest" description="Disordered" evidence="1">
    <location>
        <begin position="84"/>
        <end position="164"/>
    </location>
</feature>
<accession>A0A9W3XMC8</accession>
<protein>
    <submittedName>
        <fullName evidence="2">DNA ligase</fullName>
    </submittedName>
</protein>
<reference evidence="2 3" key="1">
    <citation type="submission" date="2017-03" db="EMBL/GenBank/DDBJ databases">
        <title>Complete genome sequence of Bacillus thuringiensis L-7601, a novel melanin producing strain.</title>
        <authorList>
            <person name="Cai J."/>
            <person name="Cao Z."/>
            <person name="Tan T."/>
        </authorList>
    </citation>
    <scope>NUCLEOTIDE SEQUENCE [LARGE SCALE GENOMIC DNA]</scope>
    <source>
        <strain evidence="2 3">L-7601</strain>
        <plasmid evidence="2 3">unnamed3</plasmid>
    </source>
</reference>
<feature type="compositionally biased region" description="Basic and acidic residues" evidence="1">
    <location>
        <begin position="88"/>
        <end position="164"/>
    </location>
</feature>
<dbReference type="RefSeq" id="WP_079246581.1">
    <property type="nucleotide sequence ID" value="NZ_JARSYF010000036.1"/>
</dbReference>
<dbReference type="Proteomes" id="UP000191057">
    <property type="component" value="Plasmid unnamed3"/>
</dbReference>
<dbReference type="AlphaFoldDB" id="A0A9W3XMC8"/>
<geneLocation type="plasmid" evidence="2 3">
    <name>unnamed3</name>
</geneLocation>
<evidence type="ECO:0000313" key="3">
    <source>
        <dbReference type="Proteomes" id="UP000191057"/>
    </source>
</evidence>
<evidence type="ECO:0000313" key="2">
    <source>
        <dbReference type="EMBL" id="AQY42598.1"/>
    </source>
</evidence>
<dbReference type="EMBL" id="CP020005">
    <property type="protein sequence ID" value="AQY42598.1"/>
    <property type="molecule type" value="Genomic_DNA"/>
</dbReference>
<keyword evidence="2" id="KW-0614">Plasmid</keyword>
<name>A0A9W3XMC8_BACTU</name>
<sequence length="164" mass="19396">MRFNKKTIAFTLALSIGVGACGTQKEKEIDPKVSLKSKMDYSQVPYKERSIYVDYQHGSITKEEMTPKQADSYEKAKKILEKNLNSAELKELNKQREERREKFLKKQEQMKGDDKKKAEEDALKDKNRQERLDNHKQEKERKELQKRNEENADEMKRQLEGLSQ</sequence>
<evidence type="ECO:0000256" key="1">
    <source>
        <dbReference type="SAM" id="MobiDB-lite"/>
    </source>
</evidence>
<gene>
    <name evidence="2" type="ORF">B4918_32455</name>
</gene>
<proteinExistence type="predicted"/>
<dbReference type="PROSITE" id="PS51257">
    <property type="entry name" value="PROKAR_LIPOPROTEIN"/>
    <property type="match status" value="1"/>
</dbReference>
<keyword evidence="2" id="KW-0436">Ligase</keyword>
<dbReference type="GO" id="GO:0016874">
    <property type="term" value="F:ligase activity"/>
    <property type="evidence" value="ECO:0007669"/>
    <property type="project" value="UniProtKB-KW"/>
</dbReference>